<evidence type="ECO:0000313" key="3">
    <source>
        <dbReference type="Proteomes" id="UP000571554"/>
    </source>
</evidence>
<dbReference type="RefSeq" id="WP_183724794.1">
    <property type="nucleotide sequence ID" value="NZ_JACHBW010000008.1"/>
</dbReference>
<comment type="caution">
    <text evidence="2">The sequence shown here is derived from an EMBL/GenBank/DDBJ whole genome shotgun (WGS) entry which is preliminary data.</text>
</comment>
<feature type="transmembrane region" description="Helical" evidence="1">
    <location>
        <begin position="78"/>
        <end position="100"/>
    </location>
</feature>
<feature type="transmembrane region" description="Helical" evidence="1">
    <location>
        <begin position="272"/>
        <end position="290"/>
    </location>
</feature>
<dbReference type="AlphaFoldDB" id="A0A7W9WTZ3"/>
<name>A0A7W9WTZ3_9BURK</name>
<keyword evidence="1" id="KW-1133">Transmembrane helix</keyword>
<dbReference type="EMBL" id="JACHBW010000008">
    <property type="protein sequence ID" value="MBB6103288.1"/>
    <property type="molecule type" value="Genomic_DNA"/>
</dbReference>
<proteinExistence type="predicted"/>
<keyword evidence="1" id="KW-0812">Transmembrane</keyword>
<evidence type="ECO:0000313" key="2">
    <source>
        <dbReference type="EMBL" id="MBB6103288.1"/>
    </source>
</evidence>
<sequence length="337" mass="36679">MALFAALEFKNLPAMASARQQRRHQEHVRAAQTPASVPLQIVPPTVPEAPTRVIALPARFAGPLTRVEGVPDLFTTRLVSVLMLLMCAGVGVSLAWAMAIDKTVKIGPVLGLLMLLIYAVLVWIGAIAVDALIHAGAWFVVDETGFRYGFGRKHGAARTAVETRVDWQDIVVNPRERCDVATDFVSRQAIAKNLLLWQRRPSGEIKQTSLRLGLAGNDVLCLRFHNRAEVVTAILAGLARRPGLRFDPQVFVDAGVNPETFEPMNSPRRIEYALVIACCIAMFAFIYRFADTLPAWLLIAGSLGIVLGGCGVVAFAWQRRYPGLSGIIGFSSATEPA</sequence>
<protein>
    <submittedName>
        <fullName evidence="2">Uncharacterized protein</fullName>
    </submittedName>
</protein>
<keyword evidence="1" id="KW-0472">Membrane</keyword>
<dbReference type="Proteomes" id="UP000571554">
    <property type="component" value="Unassembled WGS sequence"/>
</dbReference>
<feature type="transmembrane region" description="Helical" evidence="1">
    <location>
        <begin position="106"/>
        <end position="129"/>
    </location>
</feature>
<organism evidence="2 3">
    <name type="scientific">Paraburkholderia bannensis</name>
    <dbReference type="NCBI Taxonomy" id="765414"/>
    <lineage>
        <taxon>Bacteria</taxon>
        <taxon>Pseudomonadati</taxon>
        <taxon>Pseudomonadota</taxon>
        <taxon>Betaproteobacteria</taxon>
        <taxon>Burkholderiales</taxon>
        <taxon>Burkholderiaceae</taxon>
        <taxon>Paraburkholderia</taxon>
    </lineage>
</organism>
<keyword evidence="3" id="KW-1185">Reference proteome</keyword>
<reference evidence="2 3" key="1">
    <citation type="submission" date="2020-08" db="EMBL/GenBank/DDBJ databases">
        <title>Above-ground endophytic microbial communities from plants in different locations in the United States.</title>
        <authorList>
            <person name="Frank C."/>
        </authorList>
    </citation>
    <scope>NUCLEOTIDE SEQUENCE [LARGE SCALE GENOMIC DNA]</scope>
    <source>
        <strain evidence="2 3">WP4_2_2</strain>
    </source>
</reference>
<feature type="transmembrane region" description="Helical" evidence="1">
    <location>
        <begin position="296"/>
        <end position="317"/>
    </location>
</feature>
<evidence type="ECO:0000256" key="1">
    <source>
        <dbReference type="SAM" id="Phobius"/>
    </source>
</evidence>
<gene>
    <name evidence="2" type="ORF">F4827_003143</name>
</gene>
<accession>A0A7W9WTZ3</accession>